<dbReference type="InterPro" id="IPR029058">
    <property type="entry name" value="AB_hydrolase_fold"/>
</dbReference>
<name>A0A3Q0T3Q9_AMPCI</name>
<reference evidence="5" key="2">
    <citation type="submission" date="2025-09" db="UniProtKB">
        <authorList>
            <consortium name="Ensembl"/>
        </authorList>
    </citation>
    <scope>IDENTIFICATION</scope>
</reference>
<dbReference type="GO" id="GO:0006637">
    <property type="term" value="P:acyl-CoA metabolic process"/>
    <property type="evidence" value="ECO:0007669"/>
    <property type="project" value="InterPro"/>
</dbReference>
<dbReference type="PANTHER" id="PTHR10824">
    <property type="entry name" value="ACYL-COENZYME A THIOESTERASE-RELATED"/>
    <property type="match status" value="1"/>
</dbReference>
<evidence type="ECO:0000259" key="4">
    <source>
        <dbReference type="Pfam" id="PF08840"/>
    </source>
</evidence>
<keyword evidence="6" id="KW-1185">Reference proteome</keyword>
<dbReference type="InterPro" id="IPR014940">
    <property type="entry name" value="BAAT_C"/>
</dbReference>
<feature type="domain" description="BAAT/Acyl-CoA thioester hydrolase C-terminal" evidence="4">
    <location>
        <begin position="214"/>
        <end position="417"/>
    </location>
</feature>
<dbReference type="Proteomes" id="UP000261340">
    <property type="component" value="Unplaced"/>
</dbReference>
<feature type="active site" description="Charge relay system" evidence="2">
    <location>
        <position position="333"/>
    </location>
</feature>
<feature type="domain" description="Acyl-CoA thioester hydrolase/bile acid-CoA amino acid N-acetyltransferase" evidence="3">
    <location>
        <begin position="35"/>
        <end position="156"/>
    </location>
</feature>
<dbReference type="InterPro" id="IPR006862">
    <property type="entry name" value="Thio_Ohase/aa_AcTrfase"/>
</dbReference>
<protein>
    <submittedName>
        <fullName evidence="5">Uncharacterized protein</fullName>
    </submittedName>
</protein>
<evidence type="ECO:0000259" key="3">
    <source>
        <dbReference type="Pfam" id="PF04775"/>
    </source>
</evidence>
<feature type="active site" description="Charge relay system" evidence="2">
    <location>
        <position position="367"/>
    </location>
</feature>
<dbReference type="SUPFAM" id="SSF53474">
    <property type="entry name" value="alpha/beta-Hydrolases"/>
    <property type="match status" value="1"/>
</dbReference>
<evidence type="ECO:0000256" key="1">
    <source>
        <dbReference type="ARBA" id="ARBA00006538"/>
    </source>
</evidence>
<organism evidence="5 6">
    <name type="scientific">Amphilophus citrinellus</name>
    <name type="common">Midas cichlid</name>
    <name type="synonym">Cichlasoma citrinellum</name>
    <dbReference type="NCBI Taxonomy" id="61819"/>
    <lineage>
        <taxon>Eukaryota</taxon>
        <taxon>Metazoa</taxon>
        <taxon>Chordata</taxon>
        <taxon>Craniata</taxon>
        <taxon>Vertebrata</taxon>
        <taxon>Euteleostomi</taxon>
        <taxon>Actinopterygii</taxon>
        <taxon>Neopterygii</taxon>
        <taxon>Teleostei</taxon>
        <taxon>Neoteleostei</taxon>
        <taxon>Acanthomorphata</taxon>
        <taxon>Ovalentaria</taxon>
        <taxon>Cichlomorphae</taxon>
        <taxon>Cichliformes</taxon>
        <taxon>Cichlidae</taxon>
        <taxon>New World cichlids</taxon>
        <taxon>Cichlasomatinae</taxon>
        <taxon>Heroini</taxon>
        <taxon>Amphilophus</taxon>
    </lineage>
</organism>
<dbReference type="PIRSF" id="PIRSF016521">
    <property type="entry name" value="Acyl-CoA_hydro"/>
    <property type="match status" value="1"/>
</dbReference>
<dbReference type="STRING" id="61819.ENSACIP00000030763"/>
<dbReference type="Pfam" id="PF04775">
    <property type="entry name" value="Bile_Hydr_Trans"/>
    <property type="match status" value="1"/>
</dbReference>
<dbReference type="Gene3D" id="2.60.40.2240">
    <property type="entry name" value="Acyl-CoA thioester hydrolase/BAAT N-terminal domain"/>
    <property type="match status" value="1"/>
</dbReference>
<reference evidence="5" key="1">
    <citation type="submission" date="2025-08" db="UniProtKB">
        <authorList>
            <consortium name="Ensembl"/>
        </authorList>
    </citation>
    <scope>IDENTIFICATION</scope>
</reference>
<dbReference type="Pfam" id="PF08840">
    <property type="entry name" value="BAAT_C"/>
    <property type="match status" value="1"/>
</dbReference>
<dbReference type="GO" id="GO:0006631">
    <property type="term" value="P:fatty acid metabolic process"/>
    <property type="evidence" value="ECO:0007669"/>
    <property type="project" value="TreeGrafter"/>
</dbReference>
<comment type="similarity">
    <text evidence="1">Belongs to the C/M/P thioester hydrolase family.</text>
</comment>
<dbReference type="GO" id="GO:0047617">
    <property type="term" value="F:fatty acyl-CoA hydrolase activity"/>
    <property type="evidence" value="ECO:0007669"/>
    <property type="project" value="TreeGrafter"/>
</dbReference>
<accession>A0A3Q0T3Q9</accession>
<dbReference type="InterPro" id="IPR042490">
    <property type="entry name" value="Thio_Ohase/BAAT_N"/>
</dbReference>
<evidence type="ECO:0000256" key="2">
    <source>
        <dbReference type="PIRSR" id="PIRSR016521-1"/>
    </source>
</evidence>
<dbReference type="InterPro" id="IPR016662">
    <property type="entry name" value="Acyl-CoA_thioEstase_long-chain"/>
</dbReference>
<dbReference type="GeneTree" id="ENSGT01010000222336"/>
<feature type="active site" description="Charge relay system" evidence="2">
    <location>
        <position position="238"/>
    </location>
</feature>
<dbReference type="Gene3D" id="3.40.50.1820">
    <property type="entry name" value="alpha/beta hydrolase"/>
    <property type="match status" value="1"/>
</dbReference>
<dbReference type="PANTHER" id="PTHR10824:SF17">
    <property type="entry name" value="ACYL-COENZYME A THIOESTERASE 6"/>
    <property type="match status" value="1"/>
</dbReference>
<proteinExistence type="inferred from homology"/>
<evidence type="ECO:0000313" key="6">
    <source>
        <dbReference type="Proteomes" id="UP000261340"/>
    </source>
</evidence>
<dbReference type="AlphaFoldDB" id="A0A3Q0T3Q9"/>
<dbReference type="Ensembl" id="ENSACIT00000031568.1">
    <property type="protein sequence ID" value="ENSACIP00000030763.1"/>
    <property type="gene ID" value="ENSACIG00000023773.1"/>
</dbReference>
<evidence type="ECO:0000313" key="5">
    <source>
        <dbReference type="Ensembl" id="ENSACIP00000030763.1"/>
    </source>
</evidence>
<sequence>FFAVVKYRLPTGKTLVKMSSQVSLRLLPSAKCLFDEPIQVKVTGLSPRQVVTMRARLIDEKGAVFSSLATYRANGSGEIDLDRDASLGGSYVGVEPMGLLWSMCTETLPKMFQKTNSMNPQIVTFSVHDEGNRVLAEMMNERFLMGDGVSRVFVKEGNIRGVLFTPPGEGPFPAVLDLCISKSEIRACLLANKGFVVFMVDLYNDKAFNGKEMQLDYFEEAMDFLKLQAKVIGIMANSKGAIIGLSLAAFVPGVKAVVCINGRNTNSSVVVCYKKQEVLSTLMFDYIKLINPDSFFVIGRYVFKNPLAEKLKASTVPIERAKGHFLFAASEDDLHWASKAHMDGMVERLQCHGKENFESVSYPGAGHLLEPPYRPYCPSSFQGAEGTLVMMGGEPKSHAAAEVHLWKKIQDFFRTRLSCNTEQIQAKL</sequence>